<dbReference type="InterPro" id="IPR011057">
    <property type="entry name" value="Mss4-like_sf"/>
</dbReference>
<evidence type="ECO:0000313" key="8">
    <source>
        <dbReference type="Proteomes" id="UP001273166"/>
    </source>
</evidence>
<keyword evidence="4" id="KW-0456">Lyase</keyword>
<dbReference type="AlphaFoldDB" id="A0AAJ0M5M4"/>
<dbReference type="GO" id="GO:0046872">
    <property type="term" value="F:metal ion binding"/>
    <property type="evidence" value="ECO:0007669"/>
    <property type="project" value="UniProtKB-KW"/>
</dbReference>
<feature type="region of interest" description="Disordered" evidence="5">
    <location>
        <begin position="118"/>
        <end position="146"/>
    </location>
</feature>
<dbReference type="GeneID" id="87886407"/>
<organism evidence="7 8">
    <name type="scientific">Chaetomium strumarium</name>
    <dbReference type="NCBI Taxonomy" id="1170767"/>
    <lineage>
        <taxon>Eukaryota</taxon>
        <taxon>Fungi</taxon>
        <taxon>Dikarya</taxon>
        <taxon>Ascomycota</taxon>
        <taxon>Pezizomycotina</taxon>
        <taxon>Sordariomycetes</taxon>
        <taxon>Sordariomycetidae</taxon>
        <taxon>Sordariales</taxon>
        <taxon>Chaetomiaceae</taxon>
        <taxon>Chaetomium</taxon>
    </lineage>
</organism>
<evidence type="ECO:0000256" key="4">
    <source>
        <dbReference type="ARBA" id="ARBA00023239"/>
    </source>
</evidence>
<evidence type="ECO:0000256" key="2">
    <source>
        <dbReference type="ARBA" id="ARBA00022723"/>
    </source>
</evidence>
<proteinExistence type="inferred from homology"/>
<dbReference type="SUPFAM" id="SSF51316">
    <property type="entry name" value="Mss4-like"/>
    <property type="match status" value="1"/>
</dbReference>
<sequence>MNAACDCGAITFKTPTPKPLALYICHCSTCKKQAGSAFGTSAIYPRFPLPDTELLSCYKRPTTSGHTLYCYFCKQCGTRLIHTIPGKNVLSVKGGCIEGLDWTSAIHIWTKSAMVPIPEDSKSYSEGPGSSEYSEEFDPPSDGLAG</sequence>
<reference evidence="7" key="1">
    <citation type="journal article" date="2023" name="Mol. Phylogenet. Evol.">
        <title>Genome-scale phylogeny and comparative genomics of the fungal order Sordariales.</title>
        <authorList>
            <person name="Hensen N."/>
            <person name="Bonometti L."/>
            <person name="Westerberg I."/>
            <person name="Brannstrom I.O."/>
            <person name="Guillou S."/>
            <person name="Cros-Aarteil S."/>
            <person name="Calhoun S."/>
            <person name="Haridas S."/>
            <person name="Kuo A."/>
            <person name="Mondo S."/>
            <person name="Pangilinan J."/>
            <person name="Riley R."/>
            <person name="LaButti K."/>
            <person name="Andreopoulos B."/>
            <person name="Lipzen A."/>
            <person name="Chen C."/>
            <person name="Yan M."/>
            <person name="Daum C."/>
            <person name="Ng V."/>
            <person name="Clum A."/>
            <person name="Steindorff A."/>
            <person name="Ohm R.A."/>
            <person name="Martin F."/>
            <person name="Silar P."/>
            <person name="Natvig D.O."/>
            <person name="Lalanne C."/>
            <person name="Gautier V."/>
            <person name="Ament-Velasquez S.L."/>
            <person name="Kruys A."/>
            <person name="Hutchinson M.I."/>
            <person name="Powell A.J."/>
            <person name="Barry K."/>
            <person name="Miller A.N."/>
            <person name="Grigoriev I.V."/>
            <person name="Debuchy R."/>
            <person name="Gladieux P."/>
            <person name="Hiltunen Thoren M."/>
            <person name="Johannesson H."/>
        </authorList>
    </citation>
    <scope>NUCLEOTIDE SEQUENCE</scope>
    <source>
        <strain evidence="7">CBS 333.67</strain>
    </source>
</reference>
<accession>A0AAJ0M5M4</accession>
<comment type="similarity">
    <text evidence="1">Belongs to the Gfa family.</text>
</comment>
<dbReference type="PANTHER" id="PTHR33337:SF3">
    <property type="entry name" value="CENP-V_GFA DOMAIN-CONTAINING PROTEIN"/>
    <property type="match status" value="1"/>
</dbReference>
<evidence type="ECO:0000313" key="7">
    <source>
        <dbReference type="EMBL" id="KAK3309692.1"/>
    </source>
</evidence>
<dbReference type="RefSeq" id="XP_062725472.1">
    <property type="nucleotide sequence ID" value="XM_062867578.1"/>
</dbReference>
<comment type="caution">
    <text evidence="7">The sequence shown here is derived from an EMBL/GenBank/DDBJ whole genome shotgun (WGS) entry which is preliminary data.</text>
</comment>
<dbReference type="InterPro" id="IPR006913">
    <property type="entry name" value="CENP-V/GFA"/>
</dbReference>
<dbReference type="Gene3D" id="3.90.1590.10">
    <property type="entry name" value="glutathione-dependent formaldehyde- activating enzyme (gfa)"/>
    <property type="match status" value="1"/>
</dbReference>
<dbReference type="PROSITE" id="PS51891">
    <property type="entry name" value="CENP_V_GFA"/>
    <property type="match status" value="1"/>
</dbReference>
<keyword evidence="2" id="KW-0479">Metal-binding</keyword>
<reference evidence="7" key="2">
    <citation type="submission" date="2023-06" db="EMBL/GenBank/DDBJ databases">
        <authorList>
            <consortium name="Lawrence Berkeley National Laboratory"/>
            <person name="Mondo S.J."/>
            <person name="Hensen N."/>
            <person name="Bonometti L."/>
            <person name="Westerberg I."/>
            <person name="Brannstrom I.O."/>
            <person name="Guillou S."/>
            <person name="Cros-Aarteil S."/>
            <person name="Calhoun S."/>
            <person name="Haridas S."/>
            <person name="Kuo A."/>
            <person name="Pangilinan J."/>
            <person name="Riley R."/>
            <person name="Labutti K."/>
            <person name="Andreopoulos B."/>
            <person name="Lipzen A."/>
            <person name="Chen C."/>
            <person name="Yanf M."/>
            <person name="Daum C."/>
            <person name="Ng V."/>
            <person name="Clum A."/>
            <person name="Steindorff A."/>
            <person name="Ohm R."/>
            <person name="Martin F."/>
            <person name="Silar P."/>
            <person name="Natvig D."/>
            <person name="Lalanne C."/>
            <person name="Gautier V."/>
            <person name="Ament-Velasquez S.L."/>
            <person name="Kruys A."/>
            <person name="Hutchinson M.I."/>
            <person name="Powell A.J."/>
            <person name="Barry K."/>
            <person name="Miller A.N."/>
            <person name="Grigoriev I.V."/>
            <person name="Debuchy R."/>
            <person name="Gladieux P."/>
            <person name="Thoren M.H."/>
            <person name="Johannesson H."/>
        </authorList>
    </citation>
    <scope>NUCLEOTIDE SEQUENCE</scope>
    <source>
        <strain evidence="7">CBS 333.67</strain>
    </source>
</reference>
<dbReference type="EMBL" id="JAUDZG010000001">
    <property type="protein sequence ID" value="KAK3309692.1"/>
    <property type="molecule type" value="Genomic_DNA"/>
</dbReference>
<protein>
    <submittedName>
        <fullName evidence="7">Mss4-like protein</fullName>
    </submittedName>
</protein>
<keyword evidence="8" id="KW-1185">Reference proteome</keyword>
<dbReference type="GO" id="GO:0016846">
    <property type="term" value="F:carbon-sulfur lyase activity"/>
    <property type="evidence" value="ECO:0007669"/>
    <property type="project" value="InterPro"/>
</dbReference>
<dbReference type="Pfam" id="PF04828">
    <property type="entry name" value="GFA"/>
    <property type="match status" value="1"/>
</dbReference>
<keyword evidence="3" id="KW-0862">Zinc</keyword>
<evidence type="ECO:0000256" key="5">
    <source>
        <dbReference type="SAM" id="MobiDB-lite"/>
    </source>
</evidence>
<feature type="domain" description="CENP-V/GFA" evidence="6">
    <location>
        <begin position="1"/>
        <end position="103"/>
    </location>
</feature>
<evidence type="ECO:0000259" key="6">
    <source>
        <dbReference type="PROSITE" id="PS51891"/>
    </source>
</evidence>
<evidence type="ECO:0000256" key="3">
    <source>
        <dbReference type="ARBA" id="ARBA00022833"/>
    </source>
</evidence>
<dbReference type="PANTHER" id="PTHR33337">
    <property type="entry name" value="GFA DOMAIN-CONTAINING PROTEIN"/>
    <property type="match status" value="1"/>
</dbReference>
<name>A0AAJ0M5M4_9PEZI</name>
<gene>
    <name evidence="7" type="ORF">B0T15DRAFT_506437</name>
</gene>
<dbReference type="Proteomes" id="UP001273166">
    <property type="component" value="Unassembled WGS sequence"/>
</dbReference>
<evidence type="ECO:0000256" key="1">
    <source>
        <dbReference type="ARBA" id="ARBA00005495"/>
    </source>
</evidence>